<reference evidence="8" key="1">
    <citation type="journal article" date="2008" name="Nature">
        <title>The amphioxus genome and the evolution of the chordate karyotype.</title>
        <authorList>
            <consortium name="US DOE Joint Genome Institute (JGI-PGF)"/>
            <person name="Putnam N.H."/>
            <person name="Butts T."/>
            <person name="Ferrier D.E.K."/>
            <person name="Furlong R.F."/>
            <person name="Hellsten U."/>
            <person name="Kawashima T."/>
            <person name="Robinson-Rechavi M."/>
            <person name="Shoguchi E."/>
            <person name="Terry A."/>
            <person name="Yu J.-K."/>
            <person name="Benito-Gutierrez E.L."/>
            <person name="Dubchak I."/>
            <person name="Garcia-Fernandez J."/>
            <person name="Gibson-Brown J.J."/>
            <person name="Grigoriev I.V."/>
            <person name="Horton A.C."/>
            <person name="de Jong P.J."/>
            <person name="Jurka J."/>
            <person name="Kapitonov V.V."/>
            <person name="Kohara Y."/>
            <person name="Kuroki Y."/>
            <person name="Lindquist E."/>
            <person name="Lucas S."/>
            <person name="Osoegawa K."/>
            <person name="Pennacchio L.A."/>
            <person name="Salamov A.A."/>
            <person name="Satou Y."/>
            <person name="Sauka-Spengler T."/>
            <person name="Schmutz J."/>
            <person name="Shin-I T."/>
            <person name="Toyoda A."/>
            <person name="Bronner-Fraser M."/>
            <person name="Fujiyama A."/>
            <person name="Holland L.Z."/>
            <person name="Holland P.W.H."/>
            <person name="Satoh N."/>
            <person name="Rokhsar D.S."/>
        </authorList>
    </citation>
    <scope>NUCLEOTIDE SEQUENCE [LARGE SCALE GENOMIC DNA]</scope>
    <source>
        <strain evidence="8">S238N-H82</strain>
        <tissue evidence="8">Testes</tissue>
    </source>
</reference>
<name>C3ZDU3_BRAFL</name>
<accession>C3ZDU3</accession>
<dbReference type="GO" id="GO:0016020">
    <property type="term" value="C:membrane"/>
    <property type="evidence" value="ECO:0007669"/>
    <property type="project" value="UniProtKB-SubCell"/>
</dbReference>
<dbReference type="EMBL" id="GG666612">
    <property type="protein sequence ID" value="EEN48899.1"/>
    <property type="molecule type" value="Genomic_DNA"/>
</dbReference>
<feature type="transmembrane region" description="Helical" evidence="7">
    <location>
        <begin position="114"/>
        <end position="134"/>
    </location>
</feature>
<feature type="transmembrane region" description="Helical" evidence="7">
    <location>
        <begin position="83"/>
        <end position="102"/>
    </location>
</feature>
<sequence length="347" mass="37660">MQEPSQKKRRKVGEPVDSNLIKPKRLTMTKTKKKEKKGKKSIPEAGPLLPQQQEQQQQQQQTNRTLSDVNFRCKEYVSKQKRAVQLCIVTLLVALGSFAVGLRAHFVTDNVKVGAFWPGIVVAVGSLVSLLGVCKSQKGRIWMAAGMVVLGVGAVMAMIGTVVDGVAAGLVAKTDFSMCSHVNGPTGYVTCGEAGYWTFGKCDMVVYHRTCYCCHLYAQQHCNVPGYSLSIQPHRYDNVDSCQQVEVEFQALLWASTVLNILALAVAVTTVILISAFKSASIHPLVSAPPGVNPATPVVIYNGAGQQHVLTYAHCPPYPGIPTQPPAYPNGEGQQRPGNEKPPRYSL</sequence>
<feature type="transmembrane region" description="Helical" evidence="7">
    <location>
        <begin position="141"/>
        <end position="163"/>
    </location>
</feature>
<feature type="compositionally biased region" description="Basic residues" evidence="6">
    <location>
        <begin position="22"/>
        <end position="40"/>
    </location>
</feature>
<dbReference type="InParanoid" id="C3ZDU3"/>
<dbReference type="AlphaFoldDB" id="C3ZDU3"/>
<proteinExistence type="inferred from homology"/>
<feature type="region of interest" description="Disordered" evidence="6">
    <location>
        <begin position="321"/>
        <end position="347"/>
    </location>
</feature>
<evidence type="ECO:0000313" key="8">
    <source>
        <dbReference type="EMBL" id="EEN48899.1"/>
    </source>
</evidence>
<evidence type="ECO:0000256" key="7">
    <source>
        <dbReference type="SAM" id="Phobius"/>
    </source>
</evidence>
<feature type="transmembrane region" description="Helical" evidence="7">
    <location>
        <begin position="253"/>
        <end position="277"/>
    </location>
</feature>
<keyword evidence="5 7" id="KW-0472">Membrane</keyword>
<evidence type="ECO:0008006" key="9">
    <source>
        <dbReference type="Google" id="ProtNLM"/>
    </source>
</evidence>
<dbReference type="InterPro" id="IPR028014">
    <property type="entry name" value="TMEM255"/>
</dbReference>
<dbReference type="Pfam" id="PF14967">
    <property type="entry name" value="FAM70"/>
    <property type="match status" value="1"/>
</dbReference>
<dbReference type="PANTHER" id="PTHR33721">
    <property type="entry name" value="TRANSMEMBRANE PROTEIN 255B-LIKE"/>
    <property type="match status" value="1"/>
</dbReference>
<keyword evidence="4 7" id="KW-1133">Transmembrane helix</keyword>
<feature type="compositionally biased region" description="Low complexity" evidence="6">
    <location>
        <begin position="51"/>
        <end position="61"/>
    </location>
</feature>
<comment type="subcellular location">
    <subcellularLocation>
        <location evidence="1">Membrane</location>
        <topology evidence="1">Multi-pass membrane protein</topology>
    </subcellularLocation>
</comment>
<dbReference type="FunCoup" id="C3ZDU3">
    <property type="interactions" value="28"/>
</dbReference>
<feature type="region of interest" description="Disordered" evidence="6">
    <location>
        <begin position="1"/>
        <end position="64"/>
    </location>
</feature>
<evidence type="ECO:0000256" key="2">
    <source>
        <dbReference type="ARBA" id="ARBA00007903"/>
    </source>
</evidence>
<feature type="compositionally biased region" description="Basic and acidic residues" evidence="6">
    <location>
        <begin position="338"/>
        <end position="347"/>
    </location>
</feature>
<evidence type="ECO:0000256" key="1">
    <source>
        <dbReference type="ARBA" id="ARBA00004141"/>
    </source>
</evidence>
<evidence type="ECO:0000256" key="3">
    <source>
        <dbReference type="ARBA" id="ARBA00022692"/>
    </source>
</evidence>
<evidence type="ECO:0000256" key="4">
    <source>
        <dbReference type="ARBA" id="ARBA00022989"/>
    </source>
</evidence>
<protein>
    <recommendedName>
        <fullName evidence="9">Transmembrane protein 255B</fullName>
    </recommendedName>
</protein>
<keyword evidence="3 7" id="KW-0812">Transmembrane</keyword>
<organism evidence="8">
    <name type="scientific">Branchiostoma floridae</name>
    <name type="common">Florida lancelet</name>
    <name type="synonym">Amphioxus</name>
    <dbReference type="NCBI Taxonomy" id="7739"/>
    <lineage>
        <taxon>Eukaryota</taxon>
        <taxon>Metazoa</taxon>
        <taxon>Chordata</taxon>
        <taxon>Cephalochordata</taxon>
        <taxon>Leptocardii</taxon>
        <taxon>Amphioxiformes</taxon>
        <taxon>Branchiostomatidae</taxon>
        <taxon>Branchiostoma</taxon>
    </lineage>
</organism>
<dbReference type="PANTHER" id="PTHR33721:SF5">
    <property type="entry name" value="TRANSMEMBRANE PROTEIN 255B-LIKE"/>
    <property type="match status" value="1"/>
</dbReference>
<gene>
    <name evidence="8" type="primary">GLYT2.1</name>
    <name evidence="8" type="ORF">BRAFLDRAFT_65474</name>
</gene>
<comment type="similarity">
    <text evidence="2">Belongs to the TMEM255 family.</text>
</comment>
<evidence type="ECO:0000256" key="6">
    <source>
        <dbReference type="SAM" id="MobiDB-lite"/>
    </source>
</evidence>
<evidence type="ECO:0000256" key="5">
    <source>
        <dbReference type="ARBA" id="ARBA00023136"/>
    </source>
</evidence>
<dbReference type="eggNOG" id="ENOG502QWXU">
    <property type="taxonomic scope" value="Eukaryota"/>
</dbReference>